<dbReference type="PANTHER" id="PTHR15079:SF3">
    <property type="entry name" value="MYELOID DIFFERENTIATION PRIMARY RESPONSE PROTEIN MYD88"/>
    <property type="match status" value="1"/>
</dbReference>
<dbReference type="AlphaFoldDB" id="G9D3U8"/>
<proteinExistence type="evidence at transcript level"/>
<dbReference type="EMBL" id="JF773572">
    <property type="protein sequence ID" value="AEF32114.1"/>
    <property type="molecule type" value="mRNA"/>
</dbReference>
<evidence type="ECO:0000256" key="2">
    <source>
        <dbReference type="ARBA" id="ARBA00022490"/>
    </source>
</evidence>
<dbReference type="SUPFAM" id="SSF52200">
    <property type="entry name" value="Toll/Interleukin receptor TIR domain"/>
    <property type="match status" value="1"/>
</dbReference>
<dbReference type="Gene3D" id="3.40.50.10140">
    <property type="entry name" value="Toll/interleukin-1 receptor homology (TIR) domain"/>
    <property type="match status" value="1"/>
</dbReference>
<evidence type="ECO:0000256" key="6">
    <source>
        <dbReference type="SAM" id="MobiDB-lite"/>
    </source>
</evidence>
<dbReference type="InterPro" id="IPR000488">
    <property type="entry name" value="Death_dom"/>
</dbReference>
<feature type="compositionally biased region" description="Basic and acidic residues" evidence="6">
    <location>
        <begin position="346"/>
        <end position="355"/>
    </location>
</feature>
<keyword evidence="2" id="KW-0963">Cytoplasm</keyword>
<evidence type="ECO:0000256" key="4">
    <source>
        <dbReference type="ARBA" id="ARBA00022859"/>
    </source>
</evidence>
<keyword evidence="3" id="KW-0399">Innate immunity</keyword>
<reference evidence="8" key="1">
    <citation type="journal article" date="2011" name="Fish Shellfish Immunol.">
        <title>Characterization of a novel molluscan MyD88 family protein from manila clam, Ruditapes philippinarum.</title>
        <authorList>
            <person name="Lee Y."/>
            <person name="Whang I."/>
            <person name="Umasuthan N."/>
            <person name="De Zoysa M."/>
            <person name="Oh C."/>
            <person name="Kang D.H."/>
            <person name="Choi C.Y."/>
            <person name="Park C.J."/>
            <person name="Lee J."/>
        </authorList>
    </citation>
    <scope>NUCLEOTIDE SEQUENCE</scope>
</reference>
<evidence type="ECO:0000256" key="3">
    <source>
        <dbReference type="ARBA" id="ARBA00022588"/>
    </source>
</evidence>
<dbReference type="Pfam" id="PF13676">
    <property type="entry name" value="TIR_2"/>
    <property type="match status" value="1"/>
</dbReference>
<feature type="domain" description="TIR" evidence="7">
    <location>
        <begin position="176"/>
        <end position="311"/>
    </location>
</feature>
<dbReference type="SUPFAM" id="SSF47986">
    <property type="entry name" value="DEATH domain"/>
    <property type="match status" value="1"/>
</dbReference>
<dbReference type="InterPro" id="IPR011029">
    <property type="entry name" value="DEATH-like_dom_sf"/>
</dbReference>
<keyword evidence="4" id="KW-0391">Immunity</keyword>
<dbReference type="InterPro" id="IPR000157">
    <property type="entry name" value="TIR_dom"/>
</dbReference>
<evidence type="ECO:0000313" key="8">
    <source>
        <dbReference type="EMBL" id="AEF32114.1"/>
    </source>
</evidence>
<dbReference type="Pfam" id="PF00531">
    <property type="entry name" value="Death"/>
    <property type="match status" value="1"/>
</dbReference>
<dbReference type="CDD" id="cd08312">
    <property type="entry name" value="Death_MyD88"/>
    <property type="match status" value="1"/>
</dbReference>
<dbReference type="GO" id="GO:0045087">
    <property type="term" value="P:innate immune response"/>
    <property type="evidence" value="ECO:0007669"/>
    <property type="project" value="UniProtKB-KW"/>
</dbReference>
<dbReference type="GO" id="GO:0043123">
    <property type="term" value="P:positive regulation of canonical NF-kappaB signal transduction"/>
    <property type="evidence" value="ECO:0007669"/>
    <property type="project" value="InterPro"/>
</dbReference>
<dbReference type="Gene3D" id="1.10.533.10">
    <property type="entry name" value="Death Domain, Fas"/>
    <property type="match status" value="1"/>
</dbReference>
<comment type="subcellular location">
    <subcellularLocation>
        <location evidence="1">Cytoplasm</location>
    </subcellularLocation>
</comment>
<accession>G9D3U8</accession>
<evidence type="ECO:0000256" key="5">
    <source>
        <dbReference type="ARBA" id="ARBA00023198"/>
    </source>
</evidence>
<dbReference type="GO" id="GO:0005737">
    <property type="term" value="C:cytoplasm"/>
    <property type="evidence" value="ECO:0007669"/>
    <property type="project" value="UniProtKB-SubCell"/>
</dbReference>
<keyword evidence="5" id="KW-0395">Inflammatory response</keyword>
<dbReference type="GO" id="GO:0070976">
    <property type="term" value="F:TIR domain binding"/>
    <property type="evidence" value="ECO:0007669"/>
    <property type="project" value="InterPro"/>
</dbReference>
<dbReference type="PANTHER" id="PTHR15079">
    <property type="entry name" value="MYD88"/>
    <property type="match status" value="1"/>
</dbReference>
<organism evidence="8">
    <name type="scientific">Ruditapes philippinarum</name>
    <name type="common">Japanese carpet shell</name>
    <name type="synonym">Venerupis philippinarum</name>
    <dbReference type="NCBI Taxonomy" id="129788"/>
    <lineage>
        <taxon>Eukaryota</taxon>
        <taxon>Metazoa</taxon>
        <taxon>Spiralia</taxon>
        <taxon>Lophotrochozoa</taxon>
        <taxon>Mollusca</taxon>
        <taxon>Bivalvia</taxon>
        <taxon>Autobranchia</taxon>
        <taxon>Heteroconchia</taxon>
        <taxon>Euheterodonta</taxon>
        <taxon>Imparidentia</taxon>
        <taxon>Neoheterodontei</taxon>
        <taxon>Venerida</taxon>
        <taxon>Veneroidea</taxon>
        <taxon>Veneridae</taxon>
        <taxon>Ruditapes</taxon>
    </lineage>
</organism>
<dbReference type="PROSITE" id="PS50104">
    <property type="entry name" value="TIR"/>
    <property type="match status" value="1"/>
</dbReference>
<feature type="region of interest" description="Disordered" evidence="6">
    <location>
        <begin position="322"/>
        <end position="433"/>
    </location>
</feature>
<dbReference type="SMART" id="SM00255">
    <property type="entry name" value="TIR"/>
    <property type="match status" value="1"/>
</dbReference>
<dbReference type="GO" id="GO:0002755">
    <property type="term" value="P:MyD88-dependent toll-like receptor signaling pathway"/>
    <property type="evidence" value="ECO:0007669"/>
    <property type="project" value="InterPro"/>
</dbReference>
<dbReference type="InterPro" id="IPR034249">
    <property type="entry name" value="MyD88_Death"/>
</dbReference>
<protein>
    <submittedName>
        <fullName evidence="8">MyD88</fullName>
    </submittedName>
</protein>
<evidence type="ECO:0000256" key="1">
    <source>
        <dbReference type="ARBA" id="ARBA00004496"/>
    </source>
</evidence>
<evidence type="ECO:0000259" key="7">
    <source>
        <dbReference type="PROSITE" id="PS50104"/>
    </source>
</evidence>
<dbReference type="InterPro" id="IPR035897">
    <property type="entry name" value="Toll_tir_struct_dom_sf"/>
</dbReference>
<sequence>MATRMDDDDTLQPDLVLPEIYTFTPLRALRVASRRKLSGFLDLEGALVVVNHEGGDSDVVNDYSGLAELAGFDYNSIMNMKRQKSPTFELLEKWTGRNGTVGNLWTYLFLMERFDVLVDCRRPIIRDCEKYEENLQLAEDAERYRMEQDPTVTTSEMRVDETKFAAKGDVMTGKKTFYDAFICWSSEDEKDRQFLYEMINELEVKRGLKLFVPGRDDLPGSAEHTITAYLIEARCRRVVILMSRTFLQSSACDFQVKFAHALAPGARSKKLIPVIREKNTPIPRILRFLALCDFGKSDMVEWVWDRLSTAIIAPIGPNTYFEPEDEHNPFEQSDESLKAIRFPTPRRLDEHDERSVNSGAERIPTNVSNRSQLRAPTEHGMSSEVRGQPTSNYQSLSSSPTTFTDHTKKGATNKSKTATSQKPSKKDKKRESGGMFNKFKENLCDLICTLKSVLKKPFKEVILLIYFSISH</sequence>
<dbReference type="InterPro" id="IPR017281">
    <property type="entry name" value="Myelin_different_resp_MyD88"/>
</dbReference>
<name>G9D3U8_RUDPH</name>
<feature type="compositionally biased region" description="Polar residues" evidence="6">
    <location>
        <begin position="365"/>
        <end position="374"/>
    </location>
</feature>
<feature type="compositionally biased region" description="Polar residues" evidence="6">
    <location>
        <begin position="388"/>
        <end position="422"/>
    </location>
</feature>